<evidence type="ECO:0000313" key="1">
    <source>
        <dbReference type="EMBL" id="JAD55687.1"/>
    </source>
</evidence>
<accession>A0A0A9B8S2</accession>
<reference evidence="1" key="1">
    <citation type="submission" date="2014-09" db="EMBL/GenBank/DDBJ databases">
        <authorList>
            <person name="Magalhaes I.L.F."/>
            <person name="Oliveira U."/>
            <person name="Santos F.R."/>
            <person name="Vidigal T.H.D.A."/>
            <person name="Brescovit A.D."/>
            <person name="Santos A.J."/>
        </authorList>
    </citation>
    <scope>NUCLEOTIDE SEQUENCE</scope>
    <source>
        <tissue evidence="1">Shoot tissue taken approximately 20 cm above the soil surface</tissue>
    </source>
</reference>
<proteinExistence type="predicted"/>
<sequence length="10" mass="1104">MLNVGSHIFS</sequence>
<name>A0A0A9B8S2_ARUDO</name>
<reference evidence="1" key="2">
    <citation type="journal article" date="2015" name="Data Brief">
        <title>Shoot transcriptome of the giant reed, Arundo donax.</title>
        <authorList>
            <person name="Barrero R.A."/>
            <person name="Guerrero F.D."/>
            <person name="Moolhuijzen P."/>
            <person name="Goolsby J.A."/>
            <person name="Tidwell J."/>
            <person name="Bellgard S.E."/>
            <person name="Bellgard M.I."/>
        </authorList>
    </citation>
    <scope>NUCLEOTIDE SEQUENCE</scope>
    <source>
        <tissue evidence="1">Shoot tissue taken approximately 20 cm above the soil surface</tissue>
    </source>
</reference>
<protein>
    <submittedName>
        <fullName evidence="1">Uncharacterized protein</fullName>
    </submittedName>
</protein>
<organism evidence="1">
    <name type="scientific">Arundo donax</name>
    <name type="common">Giant reed</name>
    <name type="synonym">Donax arundinaceus</name>
    <dbReference type="NCBI Taxonomy" id="35708"/>
    <lineage>
        <taxon>Eukaryota</taxon>
        <taxon>Viridiplantae</taxon>
        <taxon>Streptophyta</taxon>
        <taxon>Embryophyta</taxon>
        <taxon>Tracheophyta</taxon>
        <taxon>Spermatophyta</taxon>
        <taxon>Magnoliopsida</taxon>
        <taxon>Liliopsida</taxon>
        <taxon>Poales</taxon>
        <taxon>Poaceae</taxon>
        <taxon>PACMAD clade</taxon>
        <taxon>Arundinoideae</taxon>
        <taxon>Arundineae</taxon>
        <taxon>Arundo</taxon>
    </lineage>
</organism>
<dbReference type="EMBL" id="GBRH01242208">
    <property type="protein sequence ID" value="JAD55687.1"/>
    <property type="molecule type" value="Transcribed_RNA"/>
</dbReference>